<comment type="subcellular location">
    <subcellularLocation>
        <location evidence="1">Nucleus</location>
    </subcellularLocation>
</comment>
<feature type="region of interest" description="Disordered" evidence="7">
    <location>
        <begin position="188"/>
        <end position="215"/>
    </location>
</feature>
<evidence type="ECO:0000256" key="1">
    <source>
        <dbReference type="ARBA" id="ARBA00004123"/>
    </source>
</evidence>
<keyword evidence="4" id="KW-0804">Transcription</keyword>
<reference evidence="9" key="2">
    <citation type="submission" date="2022-01" db="EMBL/GenBank/DDBJ databases">
        <authorList>
            <person name="Hirooka S."/>
            <person name="Miyagishima S.Y."/>
        </authorList>
    </citation>
    <scope>NUCLEOTIDE SEQUENCE</scope>
    <source>
        <strain evidence="9">NBRC 102759</strain>
    </source>
</reference>
<dbReference type="EMBL" id="BQMJ01000008">
    <property type="protein sequence ID" value="GJQ09362.1"/>
    <property type="molecule type" value="Genomic_DNA"/>
</dbReference>
<evidence type="ECO:0000256" key="3">
    <source>
        <dbReference type="ARBA" id="ARBA00023015"/>
    </source>
</evidence>
<dbReference type="PANTHER" id="PTHR12228">
    <property type="entry name" value="TRANSCRIPTION INITIATION FACTOR TFIID 55 KD SUBUNIT-RELATED"/>
    <property type="match status" value="1"/>
</dbReference>
<dbReference type="GO" id="GO:0051123">
    <property type="term" value="P:RNA polymerase II preinitiation complex assembly"/>
    <property type="evidence" value="ECO:0007669"/>
    <property type="project" value="TreeGrafter"/>
</dbReference>
<dbReference type="Pfam" id="PF04658">
    <property type="entry name" value="TAFII55_N"/>
    <property type="match status" value="1"/>
</dbReference>
<evidence type="ECO:0000256" key="6">
    <source>
        <dbReference type="SAM" id="Coils"/>
    </source>
</evidence>
<comment type="similarity">
    <text evidence="2">Belongs to the TAF7 family.</text>
</comment>
<feature type="domain" description="TAFII55 protein conserved region" evidence="8">
    <location>
        <begin position="17"/>
        <end position="175"/>
    </location>
</feature>
<dbReference type="InterPro" id="IPR006751">
    <property type="entry name" value="TAFII55_prot_cons_reg"/>
</dbReference>
<accession>A0A9C7PSX4</accession>
<dbReference type="AlphaFoldDB" id="A0A9C7PSX4"/>
<organism evidence="9 10">
    <name type="scientific">Galdieria partita</name>
    <dbReference type="NCBI Taxonomy" id="83374"/>
    <lineage>
        <taxon>Eukaryota</taxon>
        <taxon>Rhodophyta</taxon>
        <taxon>Bangiophyceae</taxon>
        <taxon>Galdieriales</taxon>
        <taxon>Galdieriaceae</taxon>
        <taxon>Galdieria</taxon>
    </lineage>
</organism>
<evidence type="ECO:0000259" key="8">
    <source>
        <dbReference type="SMART" id="SM01370"/>
    </source>
</evidence>
<dbReference type="SMART" id="SM01370">
    <property type="entry name" value="TAFII55_N"/>
    <property type="match status" value="1"/>
</dbReference>
<evidence type="ECO:0000256" key="2">
    <source>
        <dbReference type="ARBA" id="ARBA00009368"/>
    </source>
</evidence>
<proteinExistence type="inferred from homology"/>
<protein>
    <recommendedName>
        <fullName evidence="8">TAFII55 protein conserved region domain-containing protein</fullName>
    </recommendedName>
</protein>
<feature type="region of interest" description="Disordered" evidence="7">
    <location>
        <begin position="260"/>
        <end position="283"/>
    </location>
</feature>
<feature type="coiled-coil region" evidence="6">
    <location>
        <begin position="296"/>
        <end position="353"/>
    </location>
</feature>
<sequence>MSSSNSSPTGHIYRQLDEQQVILRLPPALATRVQQQLDDKLATGQQILELPYQIEFMDNRHALFRYEGNTYAAVLCDLPCVVESSRLGEAKKLYKNLDVHQVLQVDSKPIEQSLERTETDFYLEDGITHVTKGAKTRFRKDPPEYDADRVSYVEGLMKNVFELKYNLVKGESAKKTDTLMEFLEEEELEDAVKEPTTLEQEENASSQLAPQEKTNMEDSVLKTLETEEMQVSNVAEQESFAAVVRDNTEAFQVSPTNISEEKKSETLLESPQEDNIPSSSQIEQQKVLEAQRKAERFRLEKSIEAQQSKIRQMEEKIRDVSNHVLKQRMQQHLDDMNHELARLREALEKHDREVYM</sequence>
<keyword evidence="10" id="KW-1185">Reference proteome</keyword>
<dbReference type="InterPro" id="IPR037817">
    <property type="entry name" value="TAF7"/>
</dbReference>
<comment type="caution">
    <text evidence="9">The sequence shown here is derived from an EMBL/GenBank/DDBJ whole genome shotgun (WGS) entry which is preliminary data.</text>
</comment>
<gene>
    <name evidence="9" type="ORF">GpartN1_g1153.t1</name>
</gene>
<evidence type="ECO:0000313" key="9">
    <source>
        <dbReference type="EMBL" id="GJQ09362.1"/>
    </source>
</evidence>
<keyword evidence="3" id="KW-0805">Transcription regulation</keyword>
<evidence type="ECO:0000256" key="7">
    <source>
        <dbReference type="SAM" id="MobiDB-lite"/>
    </source>
</evidence>
<feature type="compositionally biased region" description="Polar residues" evidence="7">
    <location>
        <begin position="273"/>
        <end position="283"/>
    </location>
</feature>
<dbReference type="OrthoDB" id="153872at2759"/>
<keyword evidence="6" id="KW-0175">Coiled coil</keyword>
<evidence type="ECO:0000313" key="10">
    <source>
        <dbReference type="Proteomes" id="UP001061958"/>
    </source>
</evidence>
<evidence type="ECO:0000256" key="4">
    <source>
        <dbReference type="ARBA" id="ARBA00023163"/>
    </source>
</evidence>
<dbReference type="Proteomes" id="UP001061958">
    <property type="component" value="Unassembled WGS sequence"/>
</dbReference>
<dbReference type="PANTHER" id="PTHR12228:SF0">
    <property type="entry name" value="TATA-BOX BINDING PROTEIN ASSOCIATED FACTOR 7"/>
    <property type="match status" value="1"/>
</dbReference>
<dbReference type="GO" id="GO:0016251">
    <property type="term" value="F:RNA polymerase II general transcription initiation factor activity"/>
    <property type="evidence" value="ECO:0007669"/>
    <property type="project" value="TreeGrafter"/>
</dbReference>
<reference evidence="9" key="1">
    <citation type="journal article" date="2022" name="Proc. Natl. Acad. Sci. U.S.A.">
        <title>Life cycle and functional genomics of the unicellular red alga Galdieria for elucidating algal and plant evolution and industrial use.</title>
        <authorList>
            <person name="Hirooka S."/>
            <person name="Itabashi T."/>
            <person name="Ichinose T.M."/>
            <person name="Onuma R."/>
            <person name="Fujiwara T."/>
            <person name="Yamashita S."/>
            <person name="Jong L.W."/>
            <person name="Tomita R."/>
            <person name="Iwane A.H."/>
            <person name="Miyagishima S.Y."/>
        </authorList>
    </citation>
    <scope>NUCLEOTIDE SEQUENCE</scope>
    <source>
        <strain evidence="9">NBRC 102759</strain>
    </source>
</reference>
<evidence type="ECO:0000256" key="5">
    <source>
        <dbReference type="ARBA" id="ARBA00023242"/>
    </source>
</evidence>
<keyword evidence="5" id="KW-0539">Nucleus</keyword>
<feature type="compositionally biased region" description="Polar residues" evidence="7">
    <location>
        <begin position="203"/>
        <end position="213"/>
    </location>
</feature>
<name>A0A9C7PSX4_9RHOD</name>
<dbReference type="GO" id="GO:0005669">
    <property type="term" value="C:transcription factor TFIID complex"/>
    <property type="evidence" value="ECO:0007669"/>
    <property type="project" value="InterPro"/>
</dbReference>